<accession>F2NP25</accession>
<dbReference type="AlphaFoldDB" id="F2NP25"/>
<organism evidence="1 2">
    <name type="scientific">Marinithermus hydrothermalis (strain DSM 14884 / JCM 11576 / T1)</name>
    <dbReference type="NCBI Taxonomy" id="869210"/>
    <lineage>
        <taxon>Bacteria</taxon>
        <taxon>Thermotogati</taxon>
        <taxon>Deinococcota</taxon>
        <taxon>Deinococci</taxon>
        <taxon>Thermales</taxon>
        <taxon>Thermaceae</taxon>
        <taxon>Marinithermus</taxon>
    </lineage>
</organism>
<evidence type="ECO:0000313" key="1">
    <source>
        <dbReference type="EMBL" id="AEB11613.1"/>
    </source>
</evidence>
<dbReference type="RefSeq" id="WP_013703663.1">
    <property type="nucleotide sequence ID" value="NC_015387.1"/>
</dbReference>
<reference evidence="1 2" key="1">
    <citation type="journal article" date="2012" name="Stand. Genomic Sci.">
        <title>Complete genome sequence of the aerobic, heterotroph Marinithermus hydrothermalis type strain (T1(T)) from a deep-sea hydrothermal vent chimney.</title>
        <authorList>
            <person name="Copeland A."/>
            <person name="Gu W."/>
            <person name="Yasawong M."/>
            <person name="Lapidus A."/>
            <person name="Lucas S."/>
            <person name="Deshpande S."/>
            <person name="Pagani I."/>
            <person name="Tapia R."/>
            <person name="Cheng J.F."/>
            <person name="Goodwin L.A."/>
            <person name="Pitluck S."/>
            <person name="Liolios K."/>
            <person name="Ivanova N."/>
            <person name="Mavromatis K."/>
            <person name="Mikhailova N."/>
            <person name="Pati A."/>
            <person name="Chen A."/>
            <person name="Palaniappan K."/>
            <person name="Land M."/>
            <person name="Pan C."/>
            <person name="Brambilla E.M."/>
            <person name="Rohde M."/>
            <person name="Tindall B.J."/>
            <person name="Sikorski J."/>
            <person name="Goker M."/>
            <person name="Detter J.C."/>
            <person name="Bristow J."/>
            <person name="Eisen J.A."/>
            <person name="Markowitz V."/>
            <person name="Hugenholtz P."/>
            <person name="Kyrpides N.C."/>
            <person name="Klenk H.P."/>
            <person name="Woyke T."/>
        </authorList>
    </citation>
    <scope>NUCLEOTIDE SEQUENCE [LARGE SCALE GENOMIC DNA]</scope>
    <source>
        <strain evidence="2">DSM 14884 / JCM 11576 / T1</strain>
    </source>
</reference>
<dbReference type="STRING" id="869210.Marky_0867"/>
<dbReference type="InterPro" id="IPR049210">
    <property type="entry name" value="DUF6812"/>
</dbReference>
<evidence type="ECO:0000313" key="2">
    <source>
        <dbReference type="Proteomes" id="UP000007030"/>
    </source>
</evidence>
<dbReference type="KEGG" id="mhd:Marky_0867"/>
<dbReference type="EMBL" id="CP002630">
    <property type="protein sequence ID" value="AEB11613.1"/>
    <property type="molecule type" value="Genomic_DNA"/>
</dbReference>
<gene>
    <name evidence="1" type="ordered locus">Marky_0867</name>
</gene>
<protein>
    <submittedName>
        <fullName evidence="1">Uncharacterized protein</fullName>
    </submittedName>
</protein>
<dbReference type="OrthoDB" id="31182at2"/>
<keyword evidence="2" id="KW-1185">Reference proteome</keyword>
<name>F2NP25_MARHT</name>
<dbReference type="HOGENOM" id="CLU_1447013_0_0_0"/>
<dbReference type="eggNOG" id="ENOG503074R">
    <property type="taxonomic scope" value="Bacteria"/>
</dbReference>
<sequence>MYKQPRDPFEARVYTPEYRVYGMIYLVPKGATADLLNQENRLLLPMTGVLVYTPGFKHPPDASELKATTGFLAVPKRRILWVVGGRPATPRTTGAMLRRQSLVLLYEGYAIAGKLDMPQHVRLSDYLSTAKPFQTLHEARLYVLQPDRPIVELEPEESFEFVTVNLHRIAGLIESPEYSGETPRLTLVT</sequence>
<dbReference type="Proteomes" id="UP000007030">
    <property type="component" value="Chromosome"/>
</dbReference>
<proteinExistence type="predicted"/>
<dbReference type="Pfam" id="PF20660">
    <property type="entry name" value="DUF6812"/>
    <property type="match status" value="2"/>
</dbReference>